<evidence type="ECO:0000256" key="1">
    <source>
        <dbReference type="ARBA" id="ARBA00010518"/>
    </source>
</evidence>
<dbReference type="InterPro" id="IPR037152">
    <property type="entry name" value="L-asparaginase_N_sf"/>
</dbReference>
<reference evidence="5 6" key="1">
    <citation type="journal article" date="2010" name="Stand. Genomic Sci.">
        <title>Non-contiguous finished genome sequence of Aminomonas paucivorans type strain (GLU-3).</title>
        <authorList>
            <person name="Pitluck S."/>
            <person name="Yasawong M."/>
            <person name="Held B."/>
            <person name="Lapidus A."/>
            <person name="Nolan M."/>
            <person name="Copeland A."/>
            <person name="Lucas S."/>
            <person name="Del Rio T.G."/>
            <person name="Tice H."/>
            <person name="Cheng J.F."/>
            <person name="Chertkov O."/>
            <person name="Goodwin L."/>
            <person name="Tapia R."/>
            <person name="Han C."/>
            <person name="Liolios K."/>
            <person name="Ivanova N."/>
            <person name="Mavromatis K."/>
            <person name="Ovchinnikova G."/>
            <person name="Pati A."/>
            <person name="Chen A."/>
            <person name="Palaniappan K."/>
            <person name="Land M."/>
            <person name="Hauser L."/>
            <person name="Chang Y.J."/>
            <person name="Jeffries C.D."/>
            <person name="Pukall R."/>
            <person name="Spring S."/>
            <person name="Rohde M."/>
            <person name="Sikorski J."/>
            <person name="Goker M."/>
            <person name="Woyke T."/>
            <person name="Bristow J."/>
            <person name="Eisen J.A."/>
            <person name="Markowitz V."/>
            <person name="Hugenholtz P."/>
            <person name="Kyrpides N.C."/>
            <person name="Klenk H.P."/>
        </authorList>
    </citation>
    <scope>NUCLEOTIDE SEQUENCE [LARGE SCALE GENOMIC DNA]</scope>
    <source>
        <strain evidence="5 6">DSM 12260</strain>
    </source>
</reference>
<dbReference type="RefSeq" id="WP_006300592.1">
    <property type="nucleotide sequence ID" value="NZ_CM001022.1"/>
</dbReference>
<dbReference type="HOGENOM" id="CLU_019134_1_0_0"/>
<comment type="similarity">
    <text evidence="1">Belongs to the asparaginase 1 family.</text>
</comment>
<name>E3CWW1_9BACT</name>
<evidence type="ECO:0000259" key="4">
    <source>
        <dbReference type="Pfam" id="PF17763"/>
    </source>
</evidence>
<dbReference type="PIRSF" id="PIRSF500176">
    <property type="entry name" value="L_ASNase"/>
    <property type="match status" value="1"/>
</dbReference>
<dbReference type="AlphaFoldDB" id="E3CWW1"/>
<dbReference type="GO" id="GO:0006528">
    <property type="term" value="P:asparagine metabolic process"/>
    <property type="evidence" value="ECO:0007669"/>
    <property type="project" value="InterPro"/>
</dbReference>
<dbReference type="Pfam" id="PF17763">
    <property type="entry name" value="Asparaginase_C"/>
    <property type="match status" value="1"/>
</dbReference>
<dbReference type="InterPro" id="IPR036152">
    <property type="entry name" value="Asp/glu_Ase-like_sf"/>
</dbReference>
<dbReference type="GO" id="GO:0004067">
    <property type="term" value="F:asparaginase activity"/>
    <property type="evidence" value="ECO:0007669"/>
    <property type="project" value="UniProtKB-UniRule"/>
</dbReference>
<dbReference type="Proteomes" id="UP000005096">
    <property type="component" value="Chromosome"/>
</dbReference>
<keyword evidence="6" id="KW-1185">Reference proteome</keyword>
<evidence type="ECO:0000313" key="6">
    <source>
        <dbReference type="Proteomes" id="UP000005096"/>
    </source>
</evidence>
<dbReference type="PIRSF" id="PIRSF001220">
    <property type="entry name" value="L-ASNase_gatD"/>
    <property type="match status" value="1"/>
</dbReference>
<dbReference type="Gene3D" id="3.40.50.1170">
    <property type="entry name" value="L-asparaginase, N-terminal domain"/>
    <property type="match status" value="1"/>
</dbReference>
<evidence type="ECO:0000259" key="3">
    <source>
        <dbReference type="Pfam" id="PF00710"/>
    </source>
</evidence>
<keyword evidence="2" id="KW-0378">Hydrolase</keyword>
<dbReference type="InterPro" id="IPR006034">
    <property type="entry name" value="Asparaginase/glutaminase-like"/>
</dbReference>
<dbReference type="EMBL" id="CM001022">
    <property type="protein sequence ID" value="EFQ23411.1"/>
    <property type="molecule type" value="Genomic_DNA"/>
</dbReference>
<dbReference type="InterPro" id="IPR004550">
    <property type="entry name" value="AsnASE_II"/>
</dbReference>
<gene>
    <name evidence="5" type="ORF">Apau_0984</name>
</gene>
<dbReference type="Gene3D" id="3.40.50.40">
    <property type="match status" value="1"/>
</dbReference>
<dbReference type="PANTHER" id="PTHR11707">
    <property type="entry name" value="L-ASPARAGINASE"/>
    <property type="match status" value="1"/>
</dbReference>
<dbReference type="OrthoDB" id="9788068at2"/>
<dbReference type="PANTHER" id="PTHR11707:SF28">
    <property type="entry name" value="60 KDA LYSOPHOSPHOLIPASE"/>
    <property type="match status" value="1"/>
</dbReference>
<protein>
    <submittedName>
        <fullName evidence="5">Asparaginase/glutaminase</fullName>
    </submittedName>
</protein>
<evidence type="ECO:0000256" key="2">
    <source>
        <dbReference type="ARBA" id="ARBA00022801"/>
    </source>
</evidence>
<proteinExistence type="inferred from homology"/>
<dbReference type="eggNOG" id="COG0252">
    <property type="taxonomic scope" value="Bacteria"/>
</dbReference>
<feature type="domain" description="Asparaginase/glutaminase C-terminal" evidence="4">
    <location>
        <begin position="201"/>
        <end position="315"/>
    </location>
</feature>
<dbReference type="SMART" id="SM00870">
    <property type="entry name" value="Asparaginase"/>
    <property type="match status" value="1"/>
</dbReference>
<dbReference type="InterPro" id="IPR027474">
    <property type="entry name" value="L-asparaginase_N"/>
</dbReference>
<dbReference type="STRING" id="584708.Apau_0984"/>
<dbReference type="InterPro" id="IPR027473">
    <property type="entry name" value="L-asparaginase_C"/>
</dbReference>
<feature type="domain" description="L-asparaginase N-terminal" evidence="3">
    <location>
        <begin position="16"/>
        <end position="180"/>
    </location>
</feature>
<organism evidence="5 6">
    <name type="scientific">Aminomonas paucivorans DSM 12260</name>
    <dbReference type="NCBI Taxonomy" id="584708"/>
    <lineage>
        <taxon>Bacteria</taxon>
        <taxon>Thermotogati</taxon>
        <taxon>Synergistota</taxon>
        <taxon>Synergistia</taxon>
        <taxon>Synergistales</taxon>
        <taxon>Synergistaceae</taxon>
        <taxon>Aminomonas</taxon>
    </lineage>
</organism>
<accession>E3CWW1</accession>
<evidence type="ECO:0000313" key="5">
    <source>
        <dbReference type="EMBL" id="EFQ23411.1"/>
    </source>
</evidence>
<dbReference type="SUPFAM" id="SSF53774">
    <property type="entry name" value="Glutaminase/Asparaginase"/>
    <property type="match status" value="1"/>
</dbReference>
<dbReference type="Pfam" id="PF00710">
    <property type="entry name" value="Asparaginase"/>
    <property type="match status" value="1"/>
</dbReference>
<dbReference type="CDD" id="cd08964">
    <property type="entry name" value="L-asparaginase_II"/>
    <property type="match status" value="1"/>
</dbReference>
<dbReference type="PROSITE" id="PS51732">
    <property type="entry name" value="ASN_GLN_ASE_3"/>
    <property type="match status" value="1"/>
</dbReference>
<dbReference type="InterPro" id="IPR040919">
    <property type="entry name" value="Asparaginase_C"/>
</dbReference>
<sequence length="318" mass="34062">MEPTGKIALVIAGSTLGQFEASPQEAIRALLPEALAPLCDVVEWSRQPSSHYTIRLTTDLLEMLRSLVRDGYGGIVVASGTDVMEEMAYLTDLLWPYPQPVVFTGASSPARRSSNEGIVNLQQSLIAAASRPAWGLGVLVCSRGELFAASEVAKVYSHRGQDFMAPGTGPVGEVVLEDLYIGRTPRRPAALSDLVIPAKDVELLWASLGGGELILASLARTEGLNGLVLGGFGTGNVPPPWIPHLKTLIRRHVSVVVASRCQMGRVLPLYDFEASAKRLFEMGVLDGGNLRPLQARLRLAVGLGAGMDPRELQSYLQG</sequence>
<dbReference type="PRINTS" id="PR00139">
    <property type="entry name" value="ASNGLNASE"/>
</dbReference>
<dbReference type="PaxDb" id="584708-Apau_0984"/>